<dbReference type="InterPro" id="IPR006680">
    <property type="entry name" value="Amidohydro-rel"/>
</dbReference>
<dbReference type="SUPFAM" id="SSF51556">
    <property type="entry name" value="Metallo-dependent hydrolases"/>
    <property type="match status" value="1"/>
</dbReference>
<evidence type="ECO:0000259" key="2">
    <source>
        <dbReference type="Pfam" id="PF04909"/>
    </source>
</evidence>
<dbReference type="InterPro" id="IPR032465">
    <property type="entry name" value="ACMSD"/>
</dbReference>
<gene>
    <name evidence="3" type="ORF">ORI27_15585</name>
</gene>
<keyword evidence="1" id="KW-0456">Lyase</keyword>
<sequence length="413" mass="45890">MAVPMFDADQHYYETDDAFTRYLPKQFLDENRAVRVVRTPDRPEGRIFFGEDKVTFFGVNPVDAIGWPGQLLEYFKQGGGKGDAVTGNVRADDIPESRHRDLRLRWMVEHGVVGTLMFPTTAVGVEYQLQCDVPALNATLTAFNRWIEEEWGFGSPESPIYSAPLLNLTDIDWAVAELERVIAQGAKLVHLRPGPVGGKRSPADPAHDGFWARCAEAEIPVDFHLGNSGESVYYSALWGETPSAPQHRFSPFQRVTSFGERAISDTLLALVTHNLFGRVPNLTVMSIEHGSEWVGPLLKKMDRAARMCGPKDWTYGVLTERPREIFKRHVKVAPFPEDNILGLIELIGEDAVVAGSDWPHPEGEVVPLDFAARIEGKVPDHTYLKVMHDNVAKVLGLPALQTASAVTTDVQPN</sequence>
<dbReference type="Gene3D" id="3.20.20.140">
    <property type="entry name" value="Metal-dependent hydrolases"/>
    <property type="match status" value="1"/>
</dbReference>
<dbReference type="RefSeq" id="WP_265997945.1">
    <property type="nucleotide sequence ID" value="NZ_JAPJDN010000012.1"/>
</dbReference>
<dbReference type="PANTHER" id="PTHR21240:SF28">
    <property type="entry name" value="ISO-OROTATE DECARBOXYLASE (EUROFUNG)"/>
    <property type="match status" value="1"/>
</dbReference>
<evidence type="ECO:0000256" key="1">
    <source>
        <dbReference type="ARBA" id="ARBA00023239"/>
    </source>
</evidence>
<dbReference type="Proteomes" id="UP001300745">
    <property type="component" value="Unassembled WGS sequence"/>
</dbReference>
<dbReference type="InterPro" id="IPR032466">
    <property type="entry name" value="Metal_Hydrolase"/>
</dbReference>
<feature type="domain" description="Amidohydrolase-related" evidence="2">
    <location>
        <begin position="169"/>
        <end position="397"/>
    </location>
</feature>
<evidence type="ECO:0000313" key="3">
    <source>
        <dbReference type="EMBL" id="MCX2938129.1"/>
    </source>
</evidence>
<keyword evidence="4" id="KW-1185">Reference proteome</keyword>
<dbReference type="Pfam" id="PF04909">
    <property type="entry name" value="Amidohydro_2"/>
    <property type="match status" value="1"/>
</dbReference>
<accession>A0ABT3SF39</accession>
<reference evidence="3 4" key="1">
    <citation type="submission" date="2022-11" db="EMBL/GenBank/DDBJ databases">
        <title>Mycobacterium sp. nov.</title>
        <authorList>
            <person name="Papic B."/>
            <person name="Spicic S."/>
            <person name="Duvnjak S."/>
        </authorList>
    </citation>
    <scope>NUCLEOTIDE SEQUENCE [LARGE SCALE GENOMIC DNA]</scope>
    <source>
        <strain evidence="3 4">CVI_P4</strain>
    </source>
</reference>
<organism evidence="3 4">
    <name type="scientific">Mycobacterium pinniadriaticum</name>
    <dbReference type="NCBI Taxonomy" id="2994102"/>
    <lineage>
        <taxon>Bacteria</taxon>
        <taxon>Bacillati</taxon>
        <taxon>Actinomycetota</taxon>
        <taxon>Actinomycetes</taxon>
        <taxon>Mycobacteriales</taxon>
        <taxon>Mycobacteriaceae</taxon>
        <taxon>Mycobacterium</taxon>
    </lineage>
</organism>
<proteinExistence type="predicted"/>
<evidence type="ECO:0000313" key="4">
    <source>
        <dbReference type="Proteomes" id="UP001300745"/>
    </source>
</evidence>
<protein>
    <submittedName>
        <fullName evidence="3">Amidohydrolase family protein</fullName>
    </submittedName>
</protein>
<name>A0ABT3SF39_9MYCO</name>
<comment type="caution">
    <text evidence="3">The sequence shown here is derived from an EMBL/GenBank/DDBJ whole genome shotgun (WGS) entry which is preliminary data.</text>
</comment>
<dbReference type="EMBL" id="JAPJDO010000012">
    <property type="protein sequence ID" value="MCX2938129.1"/>
    <property type="molecule type" value="Genomic_DNA"/>
</dbReference>
<dbReference type="PANTHER" id="PTHR21240">
    <property type="entry name" value="2-AMINO-3-CARBOXYLMUCONATE-6-SEMIALDEHYDE DECARBOXYLASE"/>
    <property type="match status" value="1"/>
</dbReference>